<feature type="repeat" description="RCC1" evidence="2">
    <location>
        <begin position="194"/>
        <end position="243"/>
    </location>
</feature>
<dbReference type="Pfam" id="PF00415">
    <property type="entry name" value="RCC1"/>
    <property type="match status" value="2"/>
</dbReference>
<dbReference type="SUPFAM" id="SSF50985">
    <property type="entry name" value="RCC1/BLIP-II"/>
    <property type="match status" value="1"/>
</dbReference>
<dbReference type="InterPro" id="IPR009091">
    <property type="entry name" value="RCC1/BLIP-II"/>
</dbReference>
<proteinExistence type="predicted"/>
<dbReference type="PANTHER" id="PTHR22870">
    <property type="entry name" value="REGULATOR OF CHROMOSOME CONDENSATION"/>
    <property type="match status" value="1"/>
</dbReference>
<sequence>MSLLSSGSNAQGQLGNGSLEDAHTFQPCSFLDQAEHRLPSGALEVLDVATGANHTLVLLRMQDHSTELWGCGDGRKGQLGLRYQQEIQSGENSGLFRKIRLQLKDSGIEGYQYKLIASTWETSFVALSREGSSDVLLSFGSDDYGDLGIGGLKKGAPPKDHYRVQLIQEENVMIDAVFTGQRQIIAKVHTPSSSYLLGWGASRHGQLGEQSNIPFLSQPRVISTQNILSCSLGIQHTILMHTSSHLSPLGSNRKGQLEVAQKWTKNNGAIKAIGCTWNGSYIISENSGFWEIHSSGSNAHSQLGWRSKSDSDQTICGVVQFSQSLPTSDTNIELICGSEHILVFLSPSSCATEVWGWGWNEHGNLGLGHTKDVATPTKIWPQFAEGNSGSAAKIWAGMGTSWIFLKEET</sequence>
<protein>
    <submittedName>
        <fullName evidence="3">Uncharacterized protein</fullName>
    </submittedName>
</protein>
<dbReference type="EMBL" id="JAACJL010000058">
    <property type="protein sequence ID" value="KAF4610955.1"/>
    <property type="molecule type" value="Genomic_DNA"/>
</dbReference>
<evidence type="ECO:0000313" key="3">
    <source>
        <dbReference type="EMBL" id="KAF4610955.1"/>
    </source>
</evidence>
<evidence type="ECO:0000256" key="1">
    <source>
        <dbReference type="ARBA" id="ARBA00022737"/>
    </source>
</evidence>
<keyword evidence="1" id="KW-0677">Repeat</keyword>
<dbReference type="AlphaFoldDB" id="A0A8H4QH04"/>
<comment type="caution">
    <text evidence="3">The sequence shown here is derived from an EMBL/GenBank/DDBJ whole genome shotgun (WGS) entry which is preliminary data.</text>
</comment>
<gene>
    <name evidence="3" type="ORF">D9613_006562</name>
</gene>
<name>A0A8H4QH04_9AGAR</name>
<evidence type="ECO:0000256" key="2">
    <source>
        <dbReference type="PROSITE-ProRule" id="PRU00235"/>
    </source>
</evidence>
<feature type="repeat" description="RCC1" evidence="2">
    <location>
        <begin position="352"/>
        <end position="407"/>
    </location>
</feature>
<dbReference type="InterPro" id="IPR051210">
    <property type="entry name" value="Ub_ligase/GEF_domain"/>
</dbReference>
<dbReference type="PROSITE" id="PS50012">
    <property type="entry name" value="RCC1_3"/>
    <property type="match status" value="3"/>
</dbReference>
<dbReference type="Gene3D" id="2.130.10.30">
    <property type="entry name" value="Regulator of chromosome condensation 1/beta-lactamase-inhibitor protein II"/>
    <property type="match status" value="2"/>
</dbReference>
<dbReference type="PANTHER" id="PTHR22870:SF408">
    <property type="entry name" value="OS09G0560450 PROTEIN"/>
    <property type="match status" value="1"/>
</dbReference>
<evidence type="ECO:0000313" key="4">
    <source>
        <dbReference type="Proteomes" id="UP000521872"/>
    </source>
</evidence>
<dbReference type="Proteomes" id="UP000521872">
    <property type="component" value="Unassembled WGS sequence"/>
</dbReference>
<organism evidence="3 4">
    <name type="scientific">Agrocybe pediades</name>
    <dbReference type="NCBI Taxonomy" id="84607"/>
    <lineage>
        <taxon>Eukaryota</taxon>
        <taxon>Fungi</taxon>
        <taxon>Dikarya</taxon>
        <taxon>Basidiomycota</taxon>
        <taxon>Agaricomycotina</taxon>
        <taxon>Agaricomycetes</taxon>
        <taxon>Agaricomycetidae</taxon>
        <taxon>Agaricales</taxon>
        <taxon>Agaricineae</taxon>
        <taxon>Strophariaceae</taxon>
        <taxon>Agrocybe</taxon>
    </lineage>
</organism>
<dbReference type="InterPro" id="IPR000408">
    <property type="entry name" value="Reg_chr_condens"/>
</dbReference>
<reference evidence="3 4" key="1">
    <citation type="submission" date="2019-12" db="EMBL/GenBank/DDBJ databases">
        <authorList>
            <person name="Floudas D."/>
            <person name="Bentzer J."/>
            <person name="Ahren D."/>
            <person name="Johansson T."/>
            <person name="Persson P."/>
            <person name="Tunlid A."/>
        </authorList>
    </citation>
    <scope>NUCLEOTIDE SEQUENCE [LARGE SCALE GENOMIC DNA]</scope>
    <source>
        <strain evidence="3 4">CBS 102.39</strain>
    </source>
</reference>
<feature type="repeat" description="RCC1" evidence="2">
    <location>
        <begin position="1"/>
        <end position="61"/>
    </location>
</feature>
<accession>A0A8H4QH04</accession>
<keyword evidence="4" id="KW-1185">Reference proteome</keyword>